<dbReference type="EMBL" id="CM007383">
    <property type="protein sequence ID" value="ONK75522.1"/>
    <property type="molecule type" value="Genomic_DNA"/>
</dbReference>
<keyword evidence="3" id="KW-0472">Membrane</keyword>
<feature type="compositionally biased region" description="Low complexity" evidence="8">
    <location>
        <begin position="174"/>
        <end position="191"/>
    </location>
</feature>
<evidence type="ECO:0000256" key="9">
    <source>
        <dbReference type="SAM" id="SignalP"/>
    </source>
</evidence>
<keyword evidence="3" id="KW-0336">GPI-anchor</keyword>
<sequence>MATKVSCFLFLLSTCFTITAIAVASPPSSSSPPSPSCSDKIMSMMDCLDYIQEGSNASSPAAKCCDELKSVVSTSPGCLCEGFRMASDLGIKIDMARALKMPLACSVPLPPGVGDCTVTPAPGPAPVPGGECSAISMHQFPLIINLSPPSPSTPSPAPSKPPTPPTTAPPVLPPVQVLPDQPTSPSPSTSGSLRLTSSLLALCVTVAVASFSYL</sequence>
<feature type="region of interest" description="Disordered" evidence="8">
    <location>
        <begin position="146"/>
        <end position="191"/>
    </location>
</feature>
<evidence type="ECO:0000256" key="6">
    <source>
        <dbReference type="ARBA" id="ARBA00023180"/>
    </source>
</evidence>
<dbReference type="SUPFAM" id="SSF47699">
    <property type="entry name" value="Bifunctional inhibitor/lipid-transfer protein/seed storage 2S albumin"/>
    <property type="match status" value="1"/>
</dbReference>
<name>A0A5P1FBI0_ASPOF</name>
<reference evidence="12" key="1">
    <citation type="journal article" date="2017" name="Nat. Commun.">
        <title>The asparagus genome sheds light on the origin and evolution of a young Y chromosome.</title>
        <authorList>
            <person name="Harkess A."/>
            <person name="Zhou J."/>
            <person name="Xu C."/>
            <person name="Bowers J.E."/>
            <person name="Van der Hulst R."/>
            <person name="Ayyampalayam S."/>
            <person name="Mercati F."/>
            <person name="Riccardi P."/>
            <person name="McKain M.R."/>
            <person name="Kakrana A."/>
            <person name="Tang H."/>
            <person name="Ray J."/>
            <person name="Groenendijk J."/>
            <person name="Arikit S."/>
            <person name="Mathioni S.M."/>
            <person name="Nakano M."/>
            <person name="Shan H."/>
            <person name="Telgmann-Rauber A."/>
            <person name="Kanno A."/>
            <person name="Yue Z."/>
            <person name="Chen H."/>
            <person name="Li W."/>
            <person name="Chen Y."/>
            <person name="Xu X."/>
            <person name="Zhang Y."/>
            <person name="Luo S."/>
            <person name="Chen H."/>
            <person name="Gao J."/>
            <person name="Mao Z."/>
            <person name="Pires J.C."/>
            <person name="Luo M."/>
            <person name="Kudrna D."/>
            <person name="Wing R.A."/>
            <person name="Meyers B.C."/>
            <person name="Yi K."/>
            <person name="Kong H."/>
            <person name="Lavrijsen P."/>
            <person name="Sunseri F."/>
            <person name="Falavigna A."/>
            <person name="Ye Y."/>
            <person name="Leebens-Mack J.H."/>
            <person name="Chen G."/>
        </authorList>
    </citation>
    <scope>NUCLEOTIDE SEQUENCE [LARGE SCALE GENOMIC DNA]</scope>
    <source>
        <strain evidence="12">cv. DH0086</strain>
    </source>
</reference>
<dbReference type="Pfam" id="PF14368">
    <property type="entry name" value="LTP_2"/>
    <property type="match status" value="1"/>
</dbReference>
<protein>
    <recommendedName>
        <fullName evidence="10">Bifunctional inhibitor/plant lipid transfer protein/seed storage helical domain-containing protein</fullName>
    </recommendedName>
</protein>
<gene>
    <name evidence="11" type="ORF">A4U43_C03F17770</name>
</gene>
<dbReference type="SMART" id="SM00499">
    <property type="entry name" value="AAI"/>
    <property type="match status" value="1"/>
</dbReference>
<evidence type="ECO:0000256" key="5">
    <source>
        <dbReference type="ARBA" id="ARBA00023157"/>
    </source>
</evidence>
<keyword evidence="12" id="KW-1185">Reference proteome</keyword>
<proteinExistence type="inferred from homology"/>
<dbReference type="GO" id="GO:0005886">
    <property type="term" value="C:plasma membrane"/>
    <property type="evidence" value="ECO:0007669"/>
    <property type="project" value="UniProtKB-SubCell"/>
</dbReference>
<feature type="domain" description="Bifunctional inhibitor/plant lipid transfer protein/seed storage helical" evidence="10">
    <location>
        <begin position="37"/>
        <end position="116"/>
    </location>
</feature>
<dbReference type="Gene3D" id="1.10.110.10">
    <property type="entry name" value="Plant lipid-transfer and hydrophobic proteins"/>
    <property type="match status" value="1"/>
</dbReference>
<evidence type="ECO:0000256" key="7">
    <source>
        <dbReference type="ARBA" id="ARBA00023288"/>
    </source>
</evidence>
<dbReference type="GO" id="GO:0098552">
    <property type="term" value="C:side of membrane"/>
    <property type="evidence" value="ECO:0007669"/>
    <property type="project" value="UniProtKB-KW"/>
</dbReference>
<comment type="similarity">
    <text evidence="2">Belongs to the plant LTP family.</text>
</comment>
<evidence type="ECO:0000256" key="4">
    <source>
        <dbReference type="ARBA" id="ARBA00022729"/>
    </source>
</evidence>
<evidence type="ECO:0000256" key="1">
    <source>
        <dbReference type="ARBA" id="ARBA00004609"/>
    </source>
</evidence>
<comment type="subcellular location">
    <subcellularLocation>
        <location evidence="1">Cell membrane</location>
        <topology evidence="1">Lipid-anchor</topology>
        <topology evidence="1">GPI-anchor</topology>
    </subcellularLocation>
</comment>
<evidence type="ECO:0000313" key="12">
    <source>
        <dbReference type="Proteomes" id="UP000243459"/>
    </source>
</evidence>
<accession>A0A5P1FBI0</accession>
<dbReference type="CDD" id="cd00010">
    <property type="entry name" value="AAI_LTSS"/>
    <property type="match status" value="1"/>
</dbReference>
<dbReference type="PANTHER" id="PTHR33044">
    <property type="entry name" value="BIFUNCTIONAL INHIBITOR/LIPID-TRANSFER PROTEIN/SEED STORAGE 2S ALBUMIN SUPERFAMILY PROTEIN-RELATED"/>
    <property type="match status" value="1"/>
</dbReference>
<feature type="chain" id="PRO_5024306738" description="Bifunctional inhibitor/plant lipid transfer protein/seed storage helical domain-containing protein" evidence="9">
    <location>
        <begin position="25"/>
        <end position="214"/>
    </location>
</feature>
<feature type="signal peptide" evidence="9">
    <location>
        <begin position="1"/>
        <end position="24"/>
    </location>
</feature>
<dbReference type="OMA" id="SPTKVCC"/>
<keyword evidence="4 9" id="KW-0732">Signal</keyword>
<dbReference type="Gramene" id="ONK75522">
    <property type="protein sequence ID" value="ONK75522"/>
    <property type="gene ID" value="A4U43_C03F17770"/>
</dbReference>
<evidence type="ECO:0000259" key="10">
    <source>
        <dbReference type="SMART" id="SM00499"/>
    </source>
</evidence>
<keyword evidence="5" id="KW-1015">Disulfide bond</keyword>
<keyword evidence="7" id="KW-0449">Lipoprotein</keyword>
<dbReference type="InterPro" id="IPR036312">
    <property type="entry name" value="Bifun_inhib/LTP/seed_sf"/>
</dbReference>
<organism evidence="11 12">
    <name type="scientific">Asparagus officinalis</name>
    <name type="common">Garden asparagus</name>
    <dbReference type="NCBI Taxonomy" id="4686"/>
    <lineage>
        <taxon>Eukaryota</taxon>
        <taxon>Viridiplantae</taxon>
        <taxon>Streptophyta</taxon>
        <taxon>Embryophyta</taxon>
        <taxon>Tracheophyta</taxon>
        <taxon>Spermatophyta</taxon>
        <taxon>Magnoliopsida</taxon>
        <taxon>Liliopsida</taxon>
        <taxon>Asparagales</taxon>
        <taxon>Asparagaceae</taxon>
        <taxon>Asparagoideae</taxon>
        <taxon>Asparagus</taxon>
    </lineage>
</organism>
<evidence type="ECO:0000256" key="8">
    <source>
        <dbReference type="SAM" id="MobiDB-lite"/>
    </source>
</evidence>
<evidence type="ECO:0000256" key="3">
    <source>
        <dbReference type="ARBA" id="ARBA00022622"/>
    </source>
</evidence>
<evidence type="ECO:0000256" key="2">
    <source>
        <dbReference type="ARBA" id="ARBA00009748"/>
    </source>
</evidence>
<feature type="compositionally biased region" description="Pro residues" evidence="8">
    <location>
        <begin position="148"/>
        <end position="173"/>
    </location>
</feature>
<keyword evidence="6" id="KW-0325">Glycoprotein</keyword>
<dbReference type="InterPro" id="IPR016140">
    <property type="entry name" value="Bifunc_inhib/LTP/seed_store"/>
</dbReference>
<dbReference type="FunFam" id="1.10.110.10:FF:000001">
    <property type="entry name" value="Bifunctional inhibitor/lipid-transfer protein/seed storage 2S albumin superfamily protein"/>
    <property type="match status" value="1"/>
</dbReference>
<dbReference type="InterPro" id="IPR043325">
    <property type="entry name" value="LTSS"/>
</dbReference>
<evidence type="ECO:0000313" key="11">
    <source>
        <dbReference type="EMBL" id="ONK75522.1"/>
    </source>
</evidence>
<dbReference type="Proteomes" id="UP000243459">
    <property type="component" value="Chromosome 3"/>
</dbReference>
<dbReference type="AlphaFoldDB" id="A0A5P1FBI0"/>